<dbReference type="AlphaFoldDB" id="A0A7R9PGZ5"/>
<organism evidence="2">
    <name type="scientific">Timema genevievae</name>
    <name type="common">Walking stick</name>
    <dbReference type="NCBI Taxonomy" id="629358"/>
    <lineage>
        <taxon>Eukaryota</taxon>
        <taxon>Metazoa</taxon>
        <taxon>Ecdysozoa</taxon>
        <taxon>Arthropoda</taxon>
        <taxon>Hexapoda</taxon>
        <taxon>Insecta</taxon>
        <taxon>Pterygota</taxon>
        <taxon>Neoptera</taxon>
        <taxon>Polyneoptera</taxon>
        <taxon>Phasmatodea</taxon>
        <taxon>Timematodea</taxon>
        <taxon>Timematoidea</taxon>
        <taxon>Timematidae</taxon>
        <taxon>Timema</taxon>
    </lineage>
</organism>
<gene>
    <name evidence="2" type="ORF">TGEB3V08_LOCUS285</name>
</gene>
<feature type="compositionally biased region" description="Low complexity" evidence="1">
    <location>
        <begin position="197"/>
        <end position="213"/>
    </location>
</feature>
<sequence length="315" mass="34884">MTGRSMFDPGRVYGTPISRFWQSSLVRELHHAATEADEITVRLDSGLVGVKPALGIVTHDRPICSCGVDLLLRTMDPTDTENWVEIRTSISPSSAVELNTTSAFANYATEAALRLSGMVIIRPKRTLCAKHNVGGILPPPPPNDLHPSIPLYNPTSPQLSPLMTQDDNPFQPIKSLAYWAGAEDTEKQSTVKKSSHLTESSKTTTTTTTTTSSQQTFRPVNLVNIPLPTTGGHWAQLQEEPKEATWQEYSGLYRAHLKLVSLSECDHEEKPVCYTIVPSAHACQVTPQTPESPITFLSCYFIQSYKERHKYFTSD</sequence>
<protein>
    <submittedName>
        <fullName evidence="2">Uncharacterized protein</fullName>
    </submittedName>
</protein>
<evidence type="ECO:0000256" key="1">
    <source>
        <dbReference type="SAM" id="MobiDB-lite"/>
    </source>
</evidence>
<evidence type="ECO:0000313" key="2">
    <source>
        <dbReference type="EMBL" id="CAD7585818.1"/>
    </source>
</evidence>
<reference evidence="2" key="1">
    <citation type="submission" date="2020-11" db="EMBL/GenBank/DDBJ databases">
        <authorList>
            <person name="Tran Van P."/>
        </authorList>
    </citation>
    <scope>NUCLEOTIDE SEQUENCE</scope>
</reference>
<proteinExistence type="predicted"/>
<dbReference type="EMBL" id="OE839146">
    <property type="protein sequence ID" value="CAD7585818.1"/>
    <property type="molecule type" value="Genomic_DNA"/>
</dbReference>
<feature type="region of interest" description="Disordered" evidence="1">
    <location>
        <begin position="187"/>
        <end position="215"/>
    </location>
</feature>
<accession>A0A7R9PGZ5</accession>
<name>A0A7R9PGZ5_TIMGE</name>